<protein>
    <submittedName>
        <fullName evidence="1">Cellulose synthase</fullName>
    </submittedName>
</protein>
<dbReference type="SUPFAM" id="SSF52540">
    <property type="entry name" value="P-loop containing nucleoside triphosphate hydrolases"/>
    <property type="match status" value="1"/>
</dbReference>
<dbReference type="InterPro" id="IPR050678">
    <property type="entry name" value="DNA_Partitioning_ATPase"/>
</dbReference>
<reference evidence="2" key="1">
    <citation type="submission" date="2017-10" db="EMBL/GenBank/DDBJ databases">
        <authorList>
            <person name="Toshchakov S.V."/>
            <person name="Goeva M.A."/>
        </authorList>
    </citation>
    <scope>NUCLEOTIDE SEQUENCE [LARGE SCALE GENOMIC DNA]</scope>
    <source>
        <strain evidence="2">JR1/69-1-13</strain>
    </source>
</reference>
<dbReference type="Proteomes" id="UP000245048">
    <property type="component" value="Unassembled WGS sequence"/>
</dbReference>
<evidence type="ECO:0000313" key="1">
    <source>
        <dbReference type="EMBL" id="PWC29347.1"/>
    </source>
</evidence>
<organism evidence="1 2">
    <name type="scientific">Teichococcus aestuarii</name>
    <dbReference type="NCBI Taxonomy" id="568898"/>
    <lineage>
        <taxon>Bacteria</taxon>
        <taxon>Pseudomonadati</taxon>
        <taxon>Pseudomonadota</taxon>
        <taxon>Alphaproteobacteria</taxon>
        <taxon>Acetobacterales</taxon>
        <taxon>Roseomonadaceae</taxon>
        <taxon>Roseomonas</taxon>
    </lineage>
</organism>
<sequence>MPLIAFASPKGGVGKTTLAANVADALCRSGRSVLLLDLDPQNALRLHFGVPLHDTSGFMADLPRRPDWRAQVRRTASGVLLLPHGAMELRAVLEQSLLLEREPALLAAPLREMLADPQLLVLADLPPGPSQVLAVVAPLAAIIVTVLQSEAISAAILDEVESGRFLGGGTLAALYAGRLQFILNGVDLRARLSRSAAEVVARHLGPRLLGAVSRDEAVAEALSEMRLVQEVAPACAAAGDLRHVARAIEMLLPVMPEPAPAAPAAGPLSGLLRGGW</sequence>
<evidence type="ECO:0000313" key="2">
    <source>
        <dbReference type="Proteomes" id="UP000245048"/>
    </source>
</evidence>
<dbReference type="InterPro" id="IPR017746">
    <property type="entry name" value="Cellulose_synthase_operon_BcsQ"/>
</dbReference>
<dbReference type="EMBL" id="PDOA01000004">
    <property type="protein sequence ID" value="PWC29347.1"/>
    <property type="molecule type" value="Genomic_DNA"/>
</dbReference>
<dbReference type="Gene3D" id="3.40.50.300">
    <property type="entry name" value="P-loop containing nucleotide triphosphate hydrolases"/>
    <property type="match status" value="1"/>
</dbReference>
<comment type="caution">
    <text evidence="1">The sequence shown here is derived from an EMBL/GenBank/DDBJ whole genome shotgun (WGS) entry which is preliminary data.</text>
</comment>
<accession>A0A2U1V5Z9</accession>
<dbReference type="PANTHER" id="PTHR13696:SF52">
    <property type="entry name" value="PARA FAMILY PROTEIN CT_582"/>
    <property type="match status" value="1"/>
</dbReference>
<dbReference type="OrthoDB" id="5288747at2"/>
<gene>
    <name evidence="1" type="ORF">CR165_09295</name>
</gene>
<dbReference type="AlphaFoldDB" id="A0A2U1V5Z9"/>
<proteinExistence type="predicted"/>
<dbReference type="PANTHER" id="PTHR13696">
    <property type="entry name" value="P-LOOP CONTAINING NUCLEOSIDE TRIPHOSPHATE HYDROLASE"/>
    <property type="match status" value="1"/>
</dbReference>
<dbReference type="CDD" id="cd02042">
    <property type="entry name" value="ParAB_family"/>
    <property type="match status" value="1"/>
</dbReference>
<dbReference type="RefSeq" id="WP_109516688.1">
    <property type="nucleotide sequence ID" value="NZ_JBHSCH010000015.1"/>
</dbReference>
<dbReference type="Pfam" id="PF06564">
    <property type="entry name" value="CBP_BcsQ"/>
    <property type="match status" value="1"/>
</dbReference>
<dbReference type="InterPro" id="IPR027417">
    <property type="entry name" value="P-loop_NTPase"/>
</dbReference>
<name>A0A2U1V5Z9_9PROT</name>
<keyword evidence="2" id="KW-1185">Reference proteome</keyword>